<evidence type="ECO:0000313" key="2">
    <source>
        <dbReference type="EMBL" id="VDO17840.1"/>
    </source>
</evidence>
<proteinExistence type="predicted"/>
<dbReference type="AlphaFoldDB" id="A0A0R3QHT9"/>
<keyword evidence="1" id="KW-0472">Membrane</keyword>
<accession>A0A0R3QHT9</accession>
<gene>
    <name evidence="2" type="ORF">BTMF_LOCUS5222</name>
</gene>
<dbReference type="WBParaSite" id="BTMF_0000596001-mRNA-1">
    <property type="protein sequence ID" value="BTMF_0000596001-mRNA-1"/>
    <property type="gene ID" value="BTMF_0000596001"/>
</dbReference>
<keyword evidence="1" id="KW-1133">Transmembrane helix</keyword>
<evidence type="ECO:0000313" key="3">
    <source>
        <dbReference type="Proteomes" id="UP000280834"/>
    </source>
</evidence>
<evidence type="ECO:0000256" key="1">
    <source>
        <dbReference type="SAM" id="Phobius"/>
    </source>
</evidence>
<keyword evidence="1" id="KW-0812">Transmembrane</keyword>
<name>A0A0R3QHT9_9BILA</name>
<reference evidence="2 3" key="2">
    <citation type="submission" date="2018-11" db="EMBL/GenBank/DDBJ databases">
        <authorList>
            <consortium name="Pathogen Informatics"/>
        </authorList>
    </citation>
    <scope>NUCLEOTIDE SEQUENCE [LARGE SCALE GENOMIC DNA]</scope>
</reference>
<organism evidence="4">
    <name type="scientific">Brugia timori</name>
    <dbReference type="NCBI Taxonomy" id="42155"/>
    <lineage>
        <taxon>Eukaryota</taxon>
        <taxon>Metazoa</taxon>
        <taxon>Ecdysozoa</taxon>
        <taxon>Nematoda</taxon>
        <taxon>Chromadorea</taxon>
        <taxon>Rhabditida</taxon>
        <taxon>Spirurina</taxon>
        <taxon>Spiruromorpha</taxon>
        <taxon>Filarioidea</taxon>
        <taxon>Onchocercidae</taxon>
        <taxon>Brugia</taxon>
    </lineage>
</organism>
<dbReference type="EMBL" id="UZAG01005512">
    <property type="protein sequence ID" value="VDO17840.1"/>
    <property type="molecule type" value="Genomic_DNA"/>
</dbReference>
<sequence>MFTLDNMESMDSSHDYYMSGFLPLFYRQVIWFSVFSNLSLFPFGRFCILAIYTLSDFFIQKSWKECDSLFAFKRKS</sequence>
<evidence type="ECO:0000313" key="4">
    <source>
        <dbReference type="WBParaSite" id="BTMF_0000596001-mRNA-1"/>
    </source>
</evidence>
<protein>
    <submittedName>
        <fullName evidence="4">Ovule protein</fullName>
    </submittedName>
</protein>
<keyword evidence="3" id="KW-1185">Reference proteome</keyword>
<feature type="transmembrane region" description="Helical" evidence="1">
    <location>
        <begin position="29"/>
        <end position="54"/>
    </location>
</feature>
<dbReference type="Proteomes" id="UP000280834">
    <property type="component" value="Unassembled WGS sequence"/>
</dbReference>
<reference evidence="4" key="1">
    <citation type="submission" date="2017-02" db="UniProtKB">
        <authorList>
            <consortium name="WormBaseParasite"/>
        </authorList>
    </citation>
    <scope>IDENTIFICATION</scope>
</reference>